<dbReference type="AlphaFoldDB" id="Q1RLB2"/>
<feature type="region of interest" description="Disordered" evidence="4">
    <location>
        <begin position="31"/>
        <end position="62"/>
    </location>
</feature>
<evidence type="ECO:0000313" key="6">
    <source>
        <dbReference type="EMBL" id="FAA00153.1"/>
    </source>
</evidence>
<evidence type="ECO:0000256" key="4">
    <source>
        <dbReference type="SAM" id="MobiDB-lite"/>
    </source>
</evidence>
<proteinExistence type="evidence at transcript level"/>
<dbReference type="InterPro" id="IPR003604">
    <property type="entry name" value="Matrin/U1-like-C_Znf_C2H2"/>
</dbReference>
<dbReference type="CTD" id="100169913"/>
<dbReference type="InterPro" id="IPR013085">
    <property type="entry name" value="U1-CZ_Znf_C2H2"/>
</dbReference>
<dbReference type="SMART" id="SM00451">
    <property type="entry name" value="ZnF_U1"/>
    <property type="match status" value="1"/>
</dbReference>
<evidence type="ECO:0000256" key="2">
    <source>
        <dbReference type="ARBA" id="ARBA00022771"/>
    </source>
</evidence>
<keyword evidence="1" id="KW-0479">Metal-binding</keyword>
<dbReference type="GeneID" id="100169913"/>
<dbReference type="RefSeq" id="NP_001122366.1">
    <property type="nucleotide sequence ID" value="NM_001128894.1"/>
</dbReference>
<evidence type="ECO:0000256" key="3">
    <source>
        <dbReference type="ARBA" id="ARBA00022833"/>
    </source>
</evidence>
<dbReference type="InterPro" id="IPR040023">
    <property type="entry name" value="WBP4"/>
</dbReference>
<organism evidence="6">
    <name type="scientific">Ciona intestinalis</name>
    <name type="common">Transparent sea squirt</name>
    <name type="synonym">Ascidia intestinalis</name>
    <dbReference type="NCBI Taxonomy" id="7719"/>
    <lineage>
        <taxon>Eukaryota</taxon>
        <taxon>Metazoa</taxon>
        <taxon>Chordata</taxon>
        <taxon>Tunicata</taxon>
        <taxon>Ascidiacea</taxon>
        <taxon>Phlebobranchia</taxon>
        <taxon>Cionidae</taxon>
        <taxon>Ciona</taxon>
    </lineage>
</organism>
<reference evidence="6" key="1">
    <citation type="journal article" date="2006" name="Dev. Biol.">
        <title>Systematic analysis of embryonic expression profiles of zinc finger genes in Ciona intestinalis.</title>
        <authorList>
            <person name="Miwata K."/>
            <person name="Chiba T."/>
            <person name="Horii R."/>
            <person name="Yamada L."/>
            <person name="Kubo A."/>
            <person name="Miyamura D."/>
            <person name="Satoh N."/>
            <person name="Satou Y."/>
        </authorList>
    </citation>
    <scope>NUCLEOTIDE SEQUENCE</scope>
</reference>
<feature type="compositionally biased region" description="Basic and acidic residues" evidence="4">
    <location>
        <begin position="31"/>
        <end position="48"/>
    </location>
</feature>
<protein>
    <submittedName>
        <fullName evidence="6">Zinc finger protein</fullName>
    </submittedName>
</protein>
<dbReference type="OrthoDB" id="191651at2759"/>
<feature type="domain" description="U1-type" evidence="5">
    <location>
        <begin position="8"/>
        <end position="43"/>
    </location>
</feature>
<dbReference type="GO" id="GO:0008270">
    <property type="term" value="F:zinc ion binding"/>
    <property type="evidence" value="ECO:0007669"/>
    <property type="project" value="UniProtKB-KW"/>
</dbReference>
<evidence type="ECO:0000259" key="5">
    <source>
        <dbReference type="SMART" id="SM00451"/>
    </source>
</evidence>
<feature type="region of interest" description="Disordered" evidence="4">
    <location>
        <begin position="128"/>
        <end position="168"/>
    </location>
</feature>
<feature type="compositionally biased region" description="Low complexity" evidence="4">
    <location>
        <begin position="140"/>
        <end position="151"/>
    </location>
</feature>
<keyword evidence="3" id="KW-0862">Zinc</keyword>
<dbReference type="KEGG" id="cin:100169913"/>
<dbReference type="GO" id="GO:0000398">
    <property type="term" value="P:mRNA splicing, via spliceosome"/>
    <property type="evidence" value="ECO:0007669"/>
    <property type="project" value="InterPro"/>
</dbReference>
<evidence type="ECO:0000256" key="1">
    <source>
        <dbReference type="ARBA" id="ARBA00022723"/>
    </source>
</evidence>
<dbReference type="PANTHER" id="PTHR13173:SF10">
    <property type="entry name" value="WW DOMAIN-BINDING PROTEIN 4"/>
    <property type="match status" value="1"/>
</dbReference>
<gene>
    <name evidence="6" type="primary">Ci-ZF(U1like)-1</name>
</gene>
<keyword evidence="2" id="KW-0863">Zinc-finger</keyword>
<dbReference type="GO" id="GO:0003676">
    <property type="term" value="F:nucleic acid binding"/>
    <property type="evidence" value="ECO:0007669"/>
    <property type="project" value="InterPro"/>
</dbReference>
<dbReference type="PANTHER" id="PTHR13173">
    <property type="entry name" value="WW DOMAIN BINDING PROTEIN 4"/>
    <property type="match status" value="1"/>
</dbReference>
<dbReference type="EMBL" id="BR000122">
    <property type="protein sequence ID" value="FAA00153.1"/>
    <property type="molecule type" value="mRNA"/>
</dbReference>
<accession>A0A1W2VRE9</accession>
<accession>Q1RLB2</accession>
<sequence>MASYWKSQPRKFCEVCKCWIGDNKASIDFHERGKSHQAKKERQIEQIKKNSKQQHATNQRADGYLKRMESAAIQQYRKDLELQGLKLPAHLEPKKPQPLPQTSAASTDHLIAKPKKRKIQDTVAHVNPVTTNTFKPPPKSSTFKSSSSKSSHPYGSWETVEKEEPEPTYEYEAPVFVKEVPPKIEFEEKTVVAASDDAVFEVVAFKKRKTNVKKSRNMRKKDDS</sequence>
<dbReference type="Pfam" id="PF06220">
    <property type="entry name" value="zf-U1"/>
    <property type="match status" value="1"/>
</dbReference>
<name>Q1RLB2_CIOIN</name>